<dbReference type="PANTHER" id="PTHR24103">
    <property type="entry name" value="E3 UBIQUITIN-PROTEIN LIGASE TRIM"/>
    <property type="match status" value="1"/>
</dbReference>
<dbReference type="InterPro" id="IPR050143">
    <property type="entry name" value="TRIM/RBCC"/>
</dbReference>
<proteinExistence type="predicted"/>
<dbReference type="SUPFAM" id="SSF49899">
    <property type="entry name" value="Concanavalin A-like lectins/glucanases"/>
    <property type="match status" value="1"/>
</dbReference>
<dbReference type="InterPro" id="IPR003879">
    <property type="entry name" value="Butyrophylin_SPRY"/>
</dbReference>
<dbReference type="STRING" id="623744.A0A553R0M3"/>
<dbReference type="InterPro" id="IPR043136">
    <property type="entry name" value="B30.2/SPRY_sf"/>
</dbReference>
<reference evidence="2 3" key="1">
    <citation type="journal article" date="2019" name="Sci. Data">
        <title>Hybrid genome assembly and annotation of Danionella translucida.</title>
        <authorList>
            <person name="Kadobianskyi M."/>
            <person name="Schulze L."/>
            <person name="Schuelke M."/>
            <person name="Judkewitz B."/>
        </authorList>
    </citation>
    <scope>NUCLEOTIDE SEQUENCE [LARGE SCALE GENOMIC DNA]</scope>
    <source>
        <strain evidence="2 3">Bolton</strain>
    </source>
</reference>
<dbReference type="SMART" id="SM00449">
    <property type="entry name" value="SPRY"/>
    <property type="match status" value="1"/>
</dbReference>
<comment type="caution">
    <text evidence="2">The sequence shown here is derived from an EMBL/GenBank/DDBJ whole genome shotgun (WGS) entry which is preliminary data.</text>
</comment>
<dbReference type="InterPro" id="IPR003877">
    <property type="entry name" value="SPRY_dom"/>
</dbReference>
<accession>A0A553R0M3</accession>
<dbReference type="InterPro" id="IPR013320">
    <property type="entry name" value="ConA-like_dom_sf"/>
</dbReference>
<dbReference type="Pfam" id="PF00622">
    <property type="entry name" value="SPRY"/>
    <property type="match status" value="1"/>
</dbReference>
<organism evidence="2 3">
    <name type="scientific">Danionella cerebrum</name>
    <dbReference type="NCBI Taxonomy" id="2873325"/>
    <lineage>
        <taxon>Eukaryota</taxon>
        <taxon>Metazoa</taxon>
        <taxon>Chordata</taxon>
        <taxon>Craniata</taxon>
        <taxon>Vertebrata</taxon>
        <taxon>Euteleostomi</taxon>
        <taxon>Actinopterygii</taxon>
        <taxon>Neopterygii</taxon>
        <taxon>Teleostei</taxon>
        <taxon>Ostariophysi</taxon>
        <taxon>Cypriniformes</taxon>
        <taxon>Danionidae</taxon>
        <taxon>Danioninae</taxon>
        <taxon>Danionella</taxon>
    </lineage>
</organism>
<dbReference type="CDD" id="cd12893">
    <property type="entry name" value="SPRY_PRY_TRIM35"/>
    <property type="match status" value="1"/>
</dbReference>
<name>A0A553R0M3_9TELE</name>
<protein>
    <recommendedName>
        <fullName evidence="1">B30.2/SPRY domain-containing protein</fullName>
    </recommendedName>
</protein>
<evidence type="ECO:0000313" key="2">
    <source>
        <dbReference type="EMBL" id="TRY95722.1"/>
    </source>
</evidence>
<dbReference type="Proteomes" id="UP000316079">
    <property type="component" value="Unassembled WGS sequence"/>
</dbReference>
<dbReference type="InterPro" id="IPR006574">
    <property type="entry name" value="PRY"/>
</dbReference>
<dbReference type="PROSITE" id="PS50188">
    <property type="entry name" value="B302_SPRY"/>
    <property type="match status" value="1"/>
</dbReference>
<gene>
    <name evidence="2" type="ORF">DNTS_022122</name>
</gene>
<dbReference type="Pfam" id="PF13765">
    <property type="entry name" value="PRY"/>
    <property type="match status" value="1"/>
</dbReference>
<keyword evidence="3" id="KW-1185">Reference proteome</keyword>
<dbReference type="Gene3D" id="2.60.120.920">
    <property type="match status" value="1"/>
</dbReference>
<dbReference type="OrthoDB" id="9049620at2759"/>
<dbReference type="SMART" id="SM00589">
    <property type="entry name" value="PRY"/>
    <property type="match status" value="1"/>
</dbReference>
<evidence type="ECO:0000313" key="3">
    <source>
        <dbReference type="Proteomes" id="UP000316079"/>
    </source>
</evidence>
<sequence length="395" mass="45698">METCGEINLSEAPPWTSLLRVALDERWDLLRSIPADLRMIRPLKMFLEPMQRPMMDSQKHLGCSFRRVGGVVSSYRAELRTALKCLQVKLSQQMKMKEEFEEAAQHIKFQATHTEKQIKYKFEELRRFLREEEEAQISAVRKEEEQKMKMVKENLQRINTLISAFSLTIKDTEEILKANDTCFLKDFSTSMERVQISEPDPYFPSGALIDVSGYLGNLQFRTWKKMEYIVHHTPVILDPNTANPHLVLSDDLCSLRDTFSSRQTLPDNPERFDYFSCVLGSEGFTSGKHRWDVDVKECPIWSLGVTTASNLRKGRDFFNTNVWSVSSGLYEPPSIPLGQELERVRVDLDYDGGTVSFSDPLTKMLINTFTTTFRETLFPFFCSIYHLQILPLTDL</sequence>
<dbReference type="EMBL" id="SRMA01025351">
    <property type="protein sequence ID" value="TRY95722.1"/>
    <property type="molecule type" value="Genomic_DNA"/>
</dbReference>
<dbReference type="InterPro" id="IPR001870">
    <property type="entry name" value="B30.2/SPRY"/>
</dbReference>
<feature type="domain" description="B30.2/SPRY" evidence="1">
    <location>
        <begin position="215"/>
        <end position="395"/>
    </location>
</feature>
<evidence type="ECO:0000259" key="1">
    <source>
        <dbReference type="PROSITE" id="PS50188"/>
    </source>
</evidence>
<dbReference type="AlphaFoldDB" id="A0A553R0M3"/>
<dbReference type="PRINTS" id="PR01407">
    <property type="entry name" value="BUTYPHLNCDUF"/>
</dbReference>